<keyword evidence="1" id="KW-0805">Transcription regulation</keyword>
<organism evidence="5">
    <name type="scientific">bioreactor metagenome</name>
    <dbReference type="NCBI Taxonomy" id="1076179"/>
    <lineage>
        <taxon>unclassified sequences</taxon>
        <taxon>metagenomes</taxon>
        <taxon>ecological metagenomes</taxon>
    </lineage>
</organism>
<dbReference type="PANTHER" id="PTHR43133:SF57">
    <property type="entry name" value="RNA POLYMERASE SIGMA-70 FACTOR"/>
    <property type="match status" value="1"/>
</dbReference>
<evidence type="ECO:0000256" key="2">
    <source>
        <dbReference type="ARBA" id="ARBA00023082"/>
    </source>
</evidence>
<dbReference type="SUPFAM" id="SSF88659">
    <property type="entry name" value="Sigma3 and sigma4 domains of RNA polymerase sigma factors"/>
    <property type="match status" value="1"/>
</dbReference>
<dbReference type="InterPro" id="IPR014284">
    <property type="entry name" value="RNA_pol_sigma-70_dom"/>
</dbReference>
<keyword evidence="3" id="KW-0804">Transcription</keyword>
<dbReference type="InterPro" id="IPR036388">
    <property type="entry name" value="WH-like_DNA-bd_sf"/>
</dbReference>
<protein>
    <submittedName>
        <fullName evidence="5">RNA polymerase sigma factor YlaC</fullName>
    </submittedName>
</protein>
<name>A0A645DD02_9ZZZZ</name>
<evidence type="ECO:0000259" key="4">
    <source>
        <dbReference type="Pfam" id="PF08281"/>
    </source>
</evidence>
<dbReference type="InterPro" id="IPR039425">
    <property type="entry name" value="RNA_pol_sigma-70-like"/>
</dbReference>
<dbReference type="PANTHER" id="PTHR43133">
    <property type="entry name" value="RNA POLYMERASE ECF-TYPE SIGMA FACTO"/>
    <property type="match status" value="1"/>
</dbReference>
<dbReference type="InterPro" id="IPR013249">
    <property type="entry name" value="RNA_pol_sigma70_r4_t2"/>
</dbReference>
<dbReference type="GO" id="GO:0016987">
    <property type="term" value="F:sigma factor activity"/>
    <property type="evidence" value="ECO:0007669"/>
    <property type="project" value="UniProtKB-KW"/>
</dbReference>
<feature type="domain" description="RNA polymerase sigma factor 70 region 4 type 2" evidence="4">
    <location>
        <begin position="48"/>
        <end position="100"/>
    </location>
</feature>
<accession>A0A645DD02</accession>
<proteinExistence type="predicted"/>
<gene>
    <name evidence="5" type="primary">ylaC_11</name>
    <name evidence="5" type="ORF">SDC9_133875</name>
</gene>
<dbReference type="AlphaFoldDB" id="A0A645DD02"/>
<dbReference type="NCBIfam" id="TIGR02937">
    <property type="entry name" value="sigma70-ECF"/>
    <property type="match status" value="1"/>
</dbReference>
<dbReference type="GO" id="GO:0006352">
    <property type="term" value="P:DNA-templated transcription initiation"/>
    <property type="evidence" value="ECO:0007669"/>
    <property type="project" value="InterPro"/>
</dbReference>
<dbReference type="EMBL" id="VSSQ01034741">
    <property type="protein sequence ID" value="MPM86783.1"/>
    <property type="molecule type" value="Genomic_DNA"/>
</dbReference>
<dbReference type="Pfam" id="PF08281">
    <property type="entry name" value="Sigma70_r4_2"/>
    <property type="match status" value="1"/>
</dbReference>
<comment type="caution">
    <text evidence="5">The sequence shown here is derived from an EMBL/GenBank/DDBJ whole genome shotgun (WGS) entry which is preliminary data.</text>
</comment>
<evidence type="ECO:0000256" key="1">
    <source>
        <dbReference type="ARBA" id="ARBA00023015"/>
    </source>
</evidence>
<dbReference type="Gene3D" id="1.10.10.10">
    <property type="entry name" value="Winged helix-like DNA-binding domain superfamily/Winged helix DNA-binding domain"/>
    <property type="match status" value="1"/>
</dbReference>
<evidence type="ECO:0000256" key="3">
    <source>
        <dbReference type="ARBA" id="ARBA00023163"/>
    </source>
</evidence>
<keyword evidence="2" id="KW-0731">Sigma factor</keyword>
<sequence length="113" mass="13326">MYRIAHNLIANWHRDTHRRKEVPLEDQIELPVKADHPERAMEKTQEVEQLLQGIRRLSPDRQQLLILKFVEDFSNAEIANIMGKSEGAIKSLYHRALIALRVEMEKIGFQERE</sequence>
<dbReference type="InterPro" id="IPR013324">
    <property type="entry name" value="RNA_pol_sigma_r3/r4-like"/>
</dbReference>
<dbReference type="GO" id="GO:0003677">
    <property type="term" value="F:DNA binding"/>
    <property type="evidence" value="ECO:0007669"/>
    <property type="project" value="InterPro"/>
</dbReference>
<evidence type="ECO:0000313" key="5">
    <source>
        <dbReference type="EMBL" id="MPM86783.1"/>
    </source>
</evidence>
<reference evidence="5" key="1">
    <citation type="submission" date="2019-08" db="EMBL/GenBank/DDBJ databases">
        <authorList>
            <person name="Kucharzyk K."/>
            <person name="Murdoch R.W."/>
            <person name="Higgins S."/>
            <person name="Loffler F."/>
        </authorList>
    </citation>
    <scope>NUCLEOTIDE SEQUENCE</scope>
</reference>